<protein>
    <submittedName>
        <fullName evidence="1">Uncharacterized protein</fullName>
    </submittedName>
</protein>
<proteinExistence type="predicted"/>
<evidence type="ECO:0000313" key="2">
    <source>
        <dbReference type="Proteomes" id="UP000261905"/>
    </source>
</evidence>
<gene>
    <name evidence="1" type="ORF">DX130_07220</name>
</gene>
<dbReference type="RefSeq" id="WP_116043974.1">
    <property type="nucleotide sequence ID" value="NZ_QUBQ01000001.1"/>
</dbReference>
<organism evidence="1 2">
    <name type="scientific">Paenibacillus paeoniae</name>
    <dbReference type="NCBI Taxonomy" id="2292705"/>
    <lineage>
        <taxon>Bacteria</taxon>
        <taxon>Bacillati</taxon>
        <taxon>Bacillota</taxon>
        <taxon>Bacilli</taxon>
        <taxon>Bacillales</taxon>
        <taxon>Paenibacillaceae</taxon>
        <taxon>Paenibacillus</taxon>
    </lineage>
</organism>
<sequence>MSYPIDIEQFHQTVLKLKGITEVESGVENLEPIEADLLGYSACAHLPHAALLRTGGGLESEVLLQFEIRFDYSPESLLSVEFLAWFVRDCARGGTKVQLRPFALPPESPLGRQLGTTLKWHLDLFVDGIEETLDPAFETVRRLNHSLQTAIRLYHIPVK</sequence>
<dbReference type="OrthoDB" id="289561at2"/>
<comment type="caution">
    <text evidence="1">The sequence shown here is derived from an EMBL/GenBank/DDBJ whole genome shotgun (WGS) entry which is preliminary data.</text>
</comment>
<dbReference type="EMBL" id="QUBQ01000001">
    <property type="protein sequence ID" value="REK76814.1"/>
    <property type="molecule type" value="Genomic_DNA"/>
</dbReference>
<reference evidence="1 2" key="1">
    <citation type="submission" date="2018-08" db="EMBL/GenBank/DDBJ databases">
        <title>Paenibacillus sp. M4BSY-1, whole genome shotgun sequence.</title>
        <authorList>
            <person name="Tuo L."/>
        </authorList>
    </citation>
    <scope>NUCLEOTIDE SEQUENCE [LARGE SCALE GENOMIC DNA]</scope>
    <source>
        <strain evidence="1 2">M4BSY-1</strain>
    </source>
</reference>
<dbReference type="AlphaFoldDB" id="A0A371PKT8"/>
<accession>A0A371PKT8</accession>
<evidence type="ECO:0000313" key="1">
    <source>
        <dbReference type="EMBL" id="REK76814.1"/>
    </source>
</evidence>
<dbReference type="Proteomes" id="UP000261905">
    <property type="component" value="Unassembled WGS sequence"/>
</dbReference>
<keyword evidence="2" id="KW-1185">Reference proteome</keyword>
<name>A0A371PKT8_9BACL</name>